<name>A0A2J6TSP3_9HELO</name>
<feature type="domain" description="Phytase-like" evidence="2">
    <location>
        <begin position="59"/>
        <end position="378"/>
    </location>
</feature>
<feature type="signal peptide" evidence="1">
    <location>
        <begin position="1"/>
        <end position="21"/>
    </location>
</feature>
<evidence type="ECO:0000313" key="4">
    <source>
        <dbReference type="Proteomes" id="UP000235371"/>
    </source>
</evidence>
<evidence type="ECO:0000259" key="2">
    <source>
        <dbReference type="Pfam" id="PF13449"/>
    </source>
</evidence>
<dbReference type="PANTHER" id="PTHR37957">
    <property type="entry name" value="BLR7070 PROTEIN"/>
    <property type="match status" value="1"/>
</dbReference>
<dbReference type="EMBL" id="KZ613745">
    <property type="protein sequence ID" value="PMD66035.1"/>
    <property type="molecule type" value="Genomic_DNA"/>
</dbReference>
<feature type="chain" id="PRO_5014466129" description="Phytase-like domain-containing protein" evidence="1">
    <location>
        <begin position="22"/>
        <end position="383"/>
    </location>
</feature>
<dbReference type="RefSeq" id="XP_024742939.1">
    <property type="nucleotide sequence ID" value="XM_024884448.1"/>
</dbReference>
<evidence type="ECO:0000256" key="1">
    <source>
        <dbReference type="SAM" id="SignalP"/>
    </source>
</evidence>
<evidence type="ECO:0000313" key="3">
    <source>
        <dbReference type="EMBL" id="PMD66035.1"/>
    </source>
</evidence>
<dbReference type="AlphaFoldDB" id="A0A2J6TSP3"/>
<dbReference type="Proteomes" id="UP000235371">
    <property type="component" value="Unassembled WGS sequence"/>
</dbReference>
<proteinExistence type="predicted"/>
<dbReference type="STRING" id="1095630.A0A2J6TSP3"/>
<keyword evidence="1" id="KW-0732">Signal</keyword>
<accession>A0A2J6TSP3</accession>
<dbReference type="OrthoDB" id="425936at2759"/>
<gene>
    <name evidence="3" type="ORF">K444DRAFT_640014</name>
</gene>
<dbReference type="InParanoid" id="A0A2J6TSP3"/>
<dbReference type="GeneID" id="36592525"/>
<organism evidence="3 4">
    <name type="scientific">Hyaloscypha bicolor E</name>
    <dbReference type="NCBI Taxonomy" id="1095630"/>
    <lineage>
        <taxon>Eukaryota</taxon>
        <taxon>Fungi</taxon>
        <taxon>Dikarya</taxon>
        <taxon>Ascomycota</taxon>
        <taxon>Pezizomycotina</taxon>
        <taxon>Leotiomycetes</taxon>
        <taxon>Helotiales</taxon>
        <taxon>Hyaloscyphaceae</taxon>
        <taxon>Hyaloscypha</taxon>
        <taxon>Hyaloscypha bicolor</taxon>
    </lineage>
</organism>
<protein>
    <recommendedName>
        <fullName evidence="2">Phytase-like domain-containing protein</fullName>
    </recommendedName>
</protein>
<dbReference type="InterPro" id="IPR027372">
    <property type="entry name" value="Phytase-like_dom"/>
</dbReference>
<sequence>MIFARLATVVGAVAGVATVVAQSAFVNQTTCNGKQYTYQELVDYGAISGDASDEFGDTIGGIGSSLAIDRSIPVVLWALPDRGWNMEGTLNFQPRIYKLDILFTPEPSATVANQSGNNLFFTYKETVRFFGLDGTPCTGLGADPMGHLSFASFPDLSVATYTGDSFGNVGPGGRRVPVDAKGLALNPDGSFWVSDEHGPFSAAGLLIAAIRPVDAMIPMRNGTESFSADSPPFYDNKGAGDDVFPANNPTGRDNNHGFEGLTVTGGGNALYVLMQAALNQEGGTNKQTEWQTRLVEYDITVPSAPQYAREFVVPLPLYNDPTAKASKNPKVAAQPEIFHIQDGQFFVLARDSGAGHGQSSPLSVYRHIDVFDIASATDIKGSV</sequence>
<keyword evidence="4" id="KW-1185">Reference proteome</keyword>
<reference evidence="3 4" key="1">
    <citation type="submission" date="2016-04" db="EMBL/GenBank/DDBJ databases">
        <title>A degradative enzymes factory behind the ericoid mycorrhizal symbiosis.</title>
        <authorList>
            <consortium name="DOE Joint Genome Institute"/>
            <person name="Martino E."/>
            <person name="Morin E."/>
            <person name="Grelet G."/>
            <person name="Kuo A."/>
            <person name="Kohler A."/>
            <person name="Daghino S."/>
            <person name="Barry K."/>
            <person name="Choi C."/>
            <person name="Cichocki N."/>
            <person name="Clum A."/>
            <person name="Copeland A."/>
            <person name="Hainaut M."/>
            <person name="Haridas S."/>
            <person name="Labutti K."/>
            <person name="Lindquist E."/>
            <person name="Lipzen A."/>
            <person name="Khouja H.-R."/>
            <person name="Murat C."/>
            <person name="Ohm R."/>
            <person name="Olson A."/>
            <person name="Spatafora J."/>
            <person name="Veneault-Fourrey C."/>
            <person name="Henrissat B."/>
            <person name="Grigoriev I."/>
            <person name="Martin F."/>
            <person name="Perotto S."/>
        </authorList>
    </citation>
    <scope>NUCLEOTIDE SEQUENCE [LARGE SCALE GENOMIC DNA]</scope>
    <source>
        <strain evidence="3 4">E</strain>
    </source>
</reference>
<dbReference type="Pfam" id="PF13449">
    <property type="entry name" value="Phytase-like"/>
    <property type="match status" value="1"/>
</dbReference>
<dbReference type="PANTHER" id="PTHR37957:SF1">
    <property type="entry name" value="PHYTASE-LIKE DOMAIN-CONTAINING PROTEIN"/>
    <property type="match status" value="1"/>
</dbReference>